<dbReference type="EMBL" id="AJDQ01000012">
    <property type="protein sequence ID" value="EOI53491.1"/>
    <property type="molecule type" value="Genomic_DNA"/>
</dbReference>
<organism evidence="1 3">
    <name type="scientific">Enterococcus gilvus ATCC BAA-350</name>
    <dbReference type="NCBI Taxonomy" id="1158614"/>
    <lineage>
        <taxon>Bacteria</taxon>
        <taxon>Bacillati</taxon>
        <taxon>Bacillota</taxon>
        <taxon>Bacilli</taxon>
        <taxon>Lactobacillales</taxon>
        <taxon>Enterococcaceae</taxon>
        <taxon>Enterococcus</taxon>
    </lineage>
</organism>
<dbReference type="RefSeq" id="WP_010781787.1">
    <property type="nucleotide sequence ID" value="NZ_ASWH01000001.1"/>
</dbReference>
<evidence type="ECO:0000313" key="3">
    <source>
        <dbReference type="Proteomes" id="UP000013750"/>
    </source>
</evidence>
<dbReference type="Proteomes" id="UP000014160">
    <property type="component" value="Unassembled WGS sequence"/>
</dbReference>
<reference evidence="1 3" key="1">
    <citation type="submission" date="2013-02" db="EMBL/GenBank/DDBJ databases">
        <title>The Genome Sequence of Enterococcus gilvus ATCC BAA-350.</title>
        <authorList>
            <consortium name="The Broad Institute Genome Sequencing Platform"/>
            <consortium name="The Broad Institute Genome Sequencing Center for Infectious Disease"/>
            <person name="Earl A.M."/>
            <person name="Gilmore M.S."/>
            <person name="Lebreton F."/>
            <person name="Walker B."/>
            <person name="Young S.K."/>
            <person name="Zeng Q."/>
            <person name="Gargeya S."/>
            <person name="Fitzgerald M."/>
            <person name="Haas B."/>
            <person name="Abouelleil A."/>
            <person name="Alvarado L."/>
            <person name="Arachchi H.M."/>
            <person name="Berlin A.M."/>
            <person name="Chapman S.B."/>
            <person name="Dewar J."/>
            <person name="Goldberg J."/>
            <person name="Griggs A."/>
            <person name="Gujja S."/>
            <person name="Hansen M."/>
            <person name="Howarth C."/>
            <person name="Imamovic A."/>
            <person name="Larimer J."/>
            <person name="McCowan C."/>
            <person name="Murphy C."/>
            <person name="Neiman D."/>
            <person name="Pearson M."/>
            <person name="Priest M."/>
            <person name="Roberts A."/>
            <person name="Saif S."/>
            <person name="Shea T."/>
            <person name="Sisk P."/>
            <person name="Sykes S."/>
            <person name="Wortman J."/>
            <person name="Nusbaum C."/>
            <person name="Birren B."/>
        </authorList>
    </citation>
    <scope>NUCLEOTIDE SEQUENCE [LARGE SCALE GENOMIC DNA]</scope>
    <source>
        <strain evidence="1 3">ATCC BAA-350</strain>
    </source>
</reference>
<dbReference type="HOGENOM" id="CLU_063842_0_0_9"/>
<sequence>MLPFPLRPTHDLLFKKLLTSEDSTSILRNFVKDLLGIEFKTLTPKKTYRIDSYKESFEKMTIKLTEVDILAVDEDGSHYTIECQIQPHHYFQERAIFYLTEAYRSSFGNQEIEAFIKDNNFSALRPAYGINIVDFHVFDKEQEALQIFRLLNEKTYQPFFGFKGKKPLILSFLSLKNKHLEKNHPAYHWQYFLKTGEVRQEAPSYIKEAKEKIDYY</sequence>
<evidence type="ECO:0008006" key="5">
    <source>
        <dbReference type="Google" id="ProtNLM"/>
    </source>
</evidence>
<name>R2V732_9ENTE</name>
<dbReference type="InterPro" id="IPR010106">
    <property type="entry name" value="RpnA"/>
</dbReference>
<protein>
    <recommendedName>
        <fullName evidence="5">Transposase (putative) YhgA-like domain-containing protein</fullName>
    </recommendedName>
</protein>
<dbReference type="PANTHER" id="PTHR41317:SF1">
    <property type="entry name" value="PD-(D_E)XK NUCLEASE FAMILY TRANSPOSASE"/>
    <property type="match status" value="1"/>
</dbReference>
<dbReference type="eggNOG" id="COG5464">
    <property type="taxonomic scope" value="Bacteria"/>
</dbReference>
<dbReference type="PANTHER" id="PTHR41317">
    <property type="entry name" value="PD-(D_E)XK NUCLEASE FAMILY TRANSPOSASE"/>
    <property type="match status" value="1"/>
</dbReference>
<keyword evidence="4" id="KW-1185">Reference proteome</keyword>
<accession>R2V732</accession>
<evidence type="ECO:0000313" key="2">
    <source>
        <dbReference type="EMBL" id="EOW81234.1"/>
    </source>
</evidence>
<dbReference type="EMBL" id="ASWH01000001">
    <property type="protein sequence ID" value="EOW81234.1"/>
    <property type="molecule type" value="Genomic_DNA"/>
</dbReference>
<evidence type="ECO:0000313" key="4">
    <source>
        <dbReference type="Proteomes" id="UP000014160"/>
    </source>
</evidence>
<comment type="caution">
    <text evidence="1">The sequence shown here is derived from an EMBL/GenBank/DDBJ whole genome shotgun (WGS) entry which is preliminary data.</text>
</comment>
<dbReference type="Pfam" id="PF12784">
    <property type="entry name" value="PDDEXK_2"/>
    <property type="match status" value="1"/>
</dbReference>
<reference evidence="2 4" key="2">
    <citation type="submission" date="2013-03" db="EMBL/GenBank/DDBJ databases">
        <title>The Genome Sequence of Enterococcus gilvus ATCC BAA-350 (PacBio/Illumina hybrid assembly).</title>
        <authorList>
            <consortium name="The Broad Institute Genomics Platform"/>
            <consortium name="The Broad Institute Genome Sequencing Center for Infectious Disease"/>
            <person name="Earl A."/>
            <person name="Russ C."/>
            <person name="Gilmore M."/>
            <person name="Surin D."/>
            <person name="Walker B."/>
            <person name="Young S."/>
            <person name="Zeng Q."/>
            <person name="Gargeya S."/>
            <person name="Fitzgerald M."/>
            <person name="Haas B."/>
            <person name="Abouelleil A."/>
            <person name="Allen A.W."/>
            <person name="Alvarado L."/>
            <person name="Arachchi H.M."/>
            <person name="Berlin A.M."/>
            <person name="Chapman S.B."/>
            <person name="Gainer-Dewar J."/>
            <person name="Goldberg J."/>
            <person name="Griggs A."/>
            <person name="Gujja S."/>
            <person name="Hansen M."/>
            <person name="Howarth C."/>
            <person name="Imamovic A."/>
            <person name="Ireland A."/>
            <person name="Larimer J."/>
            <person name="McCowan C."/>
            <person name="Murphy C."/>
            <person name="Pearson M."/>
            <person name="Poon T.W."/>
            <person name="Priest M."/>
            <person name="Roberts A."/>
            <person name="Saif S."/>
            <person name="Shea T."/>
            <person name="Sisk P."/>
            <person name="Sykes S."/>
            <person name="Wortman J."/>
            <person name="Nusbaum C."/>
            <person name="Birren B."/>
        </authorList>
    </citation>
    <scope>NUCLEOTIDE SEQUENCE [LARGE SCALE GENOMIC DNA]</scope>
    <source>
        <strain evidence="2 4">ATCC BAA-350</strain>
    </source>
</reference>
<gene>
    <name evidence="2" type="ORF">I592_00519</name>
    <name evidence="1" type="ORF">UKC_03443</name>
</gene>
<dbReference type="Proteomes" id="UP000013750">
    <property type="component" value="Unassembled WGS sequence"/>
</dbReference>
<dbReference type="AlphaFoldDB" id="R2V732"/>
<proteinExistence type="predicted"/>
<evidence type="ECO:0000313" key="1">
    <source>
        <dbReference type="EMBL" id="EOI53491.1"/>
    </source>
</evidence>
<dbReference type="NCBIfam" id="TIGR01784">
    <property type="entry name" value="T_den_put_tspse"/>
    <property type="match status" value="1"/>
</dbReference>
<dbReference type="OrthoDB" id="1097360at2"/>
<dbReference type="PATRIC" id="fig|1158614.3.peg.3419"/>